<name>X1F1V9_9ZZZZ</name>
<feature type="non-terminal residue" evidence="1">
    <location>
        <position position="1"/>
    </location>
</feature>
<comment type="caution">
    <text evidence="1">The sequence shown here is derived from an EMBL/GenBank/DDBJ whole genome shotgun (WGS) entry which is preliminary data.</text>
</comment>
<organism evidence="1">
    <name type="scientific">marine sediment metagenome</name>
    <dbReference type="NCBI Taxonomy" id="412755"/>
    <lineage>
        <taxon>unclassified sequences</taxon>
        <taxon>metagenomes</taxon>
        <taxon>ecological metagenomes</taxon>
    </lineage>
</organism>
<evidence type="ECO:0000313" key="1">
    <source>
        <dbReference type="EMBL" id="GAH38912.1"/>
    </source>
</evidence>
<protein>
    <submittedName>
        <fullName evidence="1">Uncharacterized protein</fullName>
    </submittedName>
</protein>
<dbReference type="AlphaFoldDB" id="X1F1V9"/>
<gene>
    <name evidence="1" type="ORF">S03H2_26081</name>
</gene>
<reference evidence="1" key="1">
    <citation type="journal article" date="2014" name="Front. Microbiol.">
        <title>High frequency of phylogenetically diverse reductive dehalogenase-homologous genes in deep subseafloor sedimentary metagenomes.</title>
        <authorList>
            <person name="Kawai M."/>
            <person name="Futagami T."/>
            <person name="Toyoda A."/>
            <person name="Takaki Y."/>
            <person name="Nishi S."/>
            <person name="Hori S."/>
            <person name="Arai W."/>
            <person name="Tsubouchi T."/>
            <person name="Morono Y."/>
            <person name="Uchiyama I."/>
            <person name="Ito T."/>
            <person name="Fujiyama A."/>
            <person name="Inagaki F."/>
            <person name="Takami H."/>
        </authorList>
    </citation>
    <scope>NUCLEOTIDE SEQUENCE</scope>
    <source>
        <strain evidence="1">Expedition CK06-06</strain>
    </source>
</reference>
<dbReference type="EMBL" id="BARU01014978">
    <property type="protein sequence ID" value="GAH38912.1"/>
    <property type="molecule type" value="Genomic_DNA"/>
</dbReference>
<proteinExistence type="predicted"/>
<sequence>KIENPNYVLLREADVIKKIKSGNVVKIPDDTEIGSELEEDSFFENIPSSIDVEKNV</sequence>
<accession>X1F1V9</accession>